<comment type="similarity">
    <text evidence="1">Belongs to the SNF2/RAD54 helicase family.</text>
</comment>
<dbReference type="GO" id="GO:0005524">
    <property type="term" value="F:ATP binding"/>
    <property type="evidence" value="ECO:0007669"/>
    <property type="project" value="UniProtKB-KW"/>
</dbReference>
<dbReference type="InterPro" id="IPR049730">
    <property type="entry name" value="SNF2/RAD54-like_C"/>
</dbReference>
<feature type="compositionally biased region" description="Basic residues" evidence="10">
    <location>
        <begin position="1039"/>
        <end position="1050"/>
    </location>
</feature>
<dbReference type="GO" id="GO:0005737">
    <property type="term" value="C:cytoplasm"/>
    <property type="evidence" value="ECO:0007669"/>
    <property type="project" value="TreeGrafter"/>
</dbReference>
<evidence type="ECO:0000313" key="14">
    <source>
        <dbReference type="EMBL" id="BEI88391.1"/>
    </source>
</evidence>
<keyword evidence="3" id="KW-0547">Nucleotide-binding</keyword>
<evidence type="ECO:0000256" key="7">
    <source>
        <dbReference type="ARBA" id="ARBA00022833"/>
    </source>
</evidence>
<sequence length="1259" mass="140094">MANSILNPPGSLPSPERVEEIARRVLEIDTPDQPTPEWFMPILTKFLTNNPGDDHFIIELPDPSAPARGGTGYGAITCMEDECWTNINLSPDPEQLDGGKANGVGTLWDYADHCRGEDHIKCRNQRLKRMGFVAPDAHIIRDHPPNHPSMGASSSNYRDALFVDSDSDDGIEFVGRSSPRKNVVLVEDSDDDQNPSIGSSQSQSSRLKSLQPTGSSGGNSRPWIRVWSSMSLSDRRHAINQELRDLGKLPGISSFDANRVIARRKDALRSIEGSGCLMQWTPPDPLIFQAFPNLYVHPRLAETFECPKPAVCALINPAARVTASAVAGPSTSLRSPFSYAMDAISHTERATGAFLVAVNAAWQRLDMQSRRAQLINEQNALRQAISRFEAIPQLQGIKRVLCDRLMSHLKLIASDNPTWLPPSSELLKLVPELRHVVHQSLMAFLPRLRDEDDDVDPHGLSEEWNRPTGPALTDYFKDALLDFQDDATVEEASKTLGLSTTSGLLPGADFTLMPHQIMGVAFMMKREQRKGKGGRGGLLCDAMGLGKTIQTLALMLARDERPADYERAPQLIVAPLALLVQWKEEIETKTTKGFRVYIHHGANRLKSAAQIRNSYDIVLTTYGTLCSESGITKQKQKMKVGEGSDDDSDYIEKKKRGPLFKIHWFRAILDEAHNVRNRRTISARSVLQLDVLHPWILTGTPIVNSLGDVGPALEFIGAMGLSQYHHEVVKREKKQPKNASRRCQAILKPLMLRRNKDTELNGKKILELPVKTVNLAWQDFELDERAIYAAIEQRARMRVSKFLKAGTVMKNYHVVLVLLTRLRQAANHPWLLRRTPGDEGRDGDLLVDDEAFGADLGQCRNNDEDEYGRAVAILGKAAVDALAKKLEERHERLSNEDVQDDKELECCICMEPLDGSEVITPCSHLYCRVCISNYFIQPIRDTTGLTDEDVDAGCRSCPMCRSRLKPGQVFRCAAIFRPTVATPEVDDDDDDDADIKPDVKPNIAADRKGKKRARSAAESFFGSLNQDQGEPEEDEKPERKRTRGNRKGKSRATSVDATSVDDDDDVEEIEAQVPPSTKLRRTLELVQGFLEEDPNTKVLIFSQFVAFLDLLSDFLKDNGIPSLGYRGSMSASARDEAVRRFRTAPGIVDPIPVMLISTKAGGVGLNLTMAHKVIMCDLAWNPATENQAIDRSHRIGQRKPVQVERLVIRDTVEDRLLAIQEHKGLLADGAMGEGSIGRLGRLTLDDIRKLFAINARDEE</sequence>
<dbReference type="CDD" id="cd18008">
    <property type="entry name" value="DEXDc_SHPRH-like"/>
    <property type="match status" value="1"/>
</dbReference>
<dbReference type="GO" id="GO:0016787">
    <property type="term" value="F:hydrolase activity"/>
    <property type="evidence" value="ECO:0007669"/>
    <property type="project" value="UniProtKB-KW"/>
</dbReference>
<evidence type="ECO:0000256" key="9">
    <source>
        <dbReference type="PROSITE-ProRule" id="PRU00175"/>
    </source>
</evidence>
<dbReference type="SMART" id="SM00487">
    <property type="entry name" value="DEXDc"/>
    <property type="match status" value="1"/>
</dbReference>
<keyword evidence="15" id="KW-1185">Reference proteome</keyword>
<dbReference type="KEGG" id="ccac:CcaHIS019_0111090"/>
<evidence type="ECO:0000256" key="3">
    <source>
        <dbReference type="ARBA" id="ARBA00022741"/>
    </source>
</evidence>
<feature type="domain" description="Helicase ATP-binding" evidence="12">
    <location>
        <begin position="528"/>
        <end position="719"/>
    </location>
</feature>
<name>A0AA48HZL1_9TREE</name>
<evidence type="ECO:0000256" key="6">
    <source>
        <dbReference type="ARBA" id="ARBA00022806"/>
    </source>
</evidence>
<evidence type="ECO:0000259" key="11">
    <source>
        <dbReference type="PROSITE" id="PS50089"/>
    </source>
</evidence>
<dbReference type="GeneID" id="85492262"/>
<proteinExistence type="inferred from homology"/>
<evidence type="ECO:0000256" key="5">
    <source>
        <dbReference type="ARBA" id="ARBA00022801"/>
    </source>
</evidence>
<dbReference type="InterPro" id="IPR013083">
    <property type="entry name" value="Znf_RING/FYVE/PHD"/>
</dbReference>
<dbReference type="EMBL" id="AP028212">
    <property type="protein sequence ID" value="BEI88391.1"/>
    <property type="molecule type" value="Genomic_DNA"/>
</dbReference>
<feature type="compositionally biased region" description="Acidic residues" evidence="10">
    <location>
        <begin position="1059"/>
        <end position="1070"/>
    </location>
</feature>
<dbReference type="GO" id="GO:0008270">
    <property type="term" value="F:zinc ion binding"/>
    <property type="evidence" value="ECO:0007669"/>
    <property type="project" value="UniProtKB-KW"/>
</dbReference>
<keyword evidence="7" id="KW-0862">Zinc</keyword>
<gene>
    <name evidence="14" type="ORF">CcaverHIS019_0111090</name>
</gene>
<protein>
    <submittedName>
        <fullName evidence="14">Uncharacterized protein</fullName>
    </submittedName>
</protein>
<dbReference type="Pfam" id="PF00176">
    <property type="entry name" value="SNF2-rel_dom"/>
    <property type="match status" value="1"/>
</dbReference>
<dbReference type="InterPro" id="IPR000330">
    <property type="entry name" value="SNF2_N"/>
</dbReference>
<dbReference type="GO" id="GO:0000724">
    <property type="term" value="P:double-strand break repair via homologous recombination"/>
    <property type="evidence" value="ECO:0007669"/>
    <property type="project" value="TreeGrafter"/>
</dbReference>
<evidence type="ECO:0000256" key="8">
    <source>
        <dbReference type="ARBA" id="ARBA00022840"/>
    </source>
</evidence>
<evidence type="ECO:0000256" key="4">
    <source>
        <dbReference type="ARBA" id="ARBA00022771"/>
    </source>
</evidence>
<dbReference type="Pfam" id="PF00097">
    <property type="entry name" value="zf-C3HC4"/>
    <property type="match status" value="1"/>
</dbReference>
<dbReference type="AlphaFoldDB" id="A0AA48HZL1"/>
<dbReference type="InterPro" id="IPR038718">
    <property type="entry name" value="SNF2-like_sf"/>
</dbReference>
<dbReference type="RefSeq" id="XP_060453657.1">
    <property type="nucleotide sequence ID" value="XM_060596689.1"/>
</dbReference>
<dbReference type="PROSITE" id="PS50089">
    <property type="entry name" value="ZF_RING_2"/>
    <property type="match status" value="1"/>
</dbReference>
<keyword evidence="2" id="KW-0479">Metal-binding</keyword>
<dbReference type="SUPFAM" id="SSF57850">
    <property type="entry name" value="RING/U-box"/>
    <property type="match status" value="1"/>
</dbReference>
<keyword evidence="4 9" id="KW-0863">Zinc-finger</keyword>
<dbReference type="SMART" id="SM00184">
    <property type="entry name" value="RING"/>
    <property type="match status" value="1"/>
</dbReference>
<dbReference type="Gene3D" id="3.30.40.10">
    <property type="entry name" value="Zinc/RING finger domain, C3HC4 (zinc finger)"/>
    <property type="match status" value="1"/>
</dbReference>
<dbReference type="PROSITE" id="PS51194">
    <property type="entry name" value="HELICASE_CTER"/>
    <property type="match status" value="1"/>
</dbReference>
<organism evidence="14 15">
    <name type="scientific">Cutaneotrichosporon cavernicola</name>
    <dbReference type="NCBI Taxonomy" id="279322"/>
    <lineage>
        <taxon>Eukaryota</taxon>
        <taxon>Fungi</taxon>
        <taxon>Dikarya</taxon>
        <taxon>Basidiomycota</taxon>
        <taxon>Agaricomycotina</taxon>
        <taxon>Tremellomycetes</taxon>
        <taxon>Trichosporonales</taxon>
        <taxon>Trichosporonaceae</taxon>
        <taxon>Cutaneotrichosporon</taxon>
    </lineage>
</organism>
<dbReference type="InterPro" id="IPR001841">
    <property type="entry name" value="Znf_RING"/>
</dbReference>
<dbReference type="PROSITE" id="PS51192">
    <property type="entry name" value="HELICASE_ATP_BIND_1"/>
    <property type="match status" value="1"/>
</dbReference>
<feature type="region of interest" description="Disordered" evidence="10">
    <location>
        <begin position="182"/>
        <end position="222"/>
    </location>
</feature>
<dbReference type="InterPro" id="IPR018957">
    <property type="entry name" value="Znf_C3HC4_RING-type"/>
</dbReference>
<keyword evidence="6" id="KW-0347">Helicase</keyword>
<dbReference type="InterPro" id="IPR017907">
    <property type="entry name" value="Znf_RING_CS"/>
</dbReference>
<accession>A0AA48HZL1</accession>
<feature type="compositionally biased region" description="Acidic residues" evidence="10">
    <location>
        <begin position="984"/>
        <end position="993"/>
    </location>
</feature>
<dbReference type="Gene3D" id="3.40.50.300">
    <property type="entry name" value="P-loop containing nucleotide triphosphate hydrolases"/>
    <property type="match status" value="1"/>
</dbReference>
<dbReference type="Proteomes" id="UP001233271">
    <property type="component" value="Chromosome 1"/>
</dbReference>
<dbReference type="PANTHER" id="PTHR45626:SF16">
    <property type="entry name" value="ATP-DEPENDENT HELICASE ULS1"/>
    <property type="match status" value="1"/>
</dbReference>
<evidence type="ECO:0000256" key="2">
    <source>
        <dbReference type="ARBA" id="ARBA00022723"/>
    </source>
</evidence>
<dbReference type="GO" id="GO:0008094">
    <property type="term" value="F:ATP-dependent activity, acting on DNA"/>
    <property type="evidence" value="ECO:0007669"/>
    <property type="project" value="TreeGrafter"/>
</dbReference>
<dbReference type="InterPro" id="IPR027417">
    <property type="entry name" value="P-loop_NTPase"/>
</dbReference>
<dbReference type="InterPro" id="IPR001650">
    <property type="entry name" value="Helicase_C-like"/>
</dbReference>
<dbReference type="Pfam" id="PF00271">
    <property type="entry name" value="Helicase_C"/>
    <property type="match status" value="1"/>
</dbReference>
<dbReference type="PROSITE" id="PS00518">
    <property type="entry name" value="ZF_RING_1"/>
    <property type="match status" value="1"/>
</dbReference>
<dbReference type="InterPro" id="IPR050628">
    <property type="entry name" value="SNF2_RAD54_helicase_TF"/>
</dbReference>
<feature type="domain" description="Helicase C-terminal" evidence="13">
    <location>
        <begin position="1078"/>
        <end position="1230"/>
    </location>
</feature>
<dbReference type="Gene3D" id="3.40.50.10810">
    <property type="entry name" value="Tandem AAA-ATPase domain"/>
    <property type="match status" value="1"/>
</dbReference>
<evidence type="ECO:0000256" key="1">
    <source>
        <dbReference type="ARBA" id="ARBA00007025"/>
    </source>
</evidence>
<evidence type="ECO:0000259" key="13">
    <source>
        <dbReference type="PROSITE" id="PS51194"/>
    </source>
</evidence>
<dbReference type="PANTHER" id="PTHR45626">
    <property type="entry name" value="TRANSCRIPTION TERMINATION FACTOR 2-RELATED"/>
    <property type="match status" value="1"/>
</dbReference>
<dbReference type="SUPFAM" id="SSF52540">
    <property type="entry name" value="P-loop containing nucleoside triphosphate hydrolases"/>
    <property type="match status" value="2"/>
</dbReference>
<dbReference type="GO" id="GO:0004386">
    <property type="term" value="F:helicase activity"/>
    <property type="evidence" value="ECO:0007669"/>
    <property type="project" value="UniProtKB-KW"/>
</dbReference>
<feature type="region of interest" description="Disordered" evidence="10">
    <location>
        <begin position="982"/>
        <end position="1071"/>
    </location>
</feature>
<feature type="domain" description="RING-type" evidence="11">
    <location>
        <begin position="906"/>
        <end position="961"/>
    </location>
</feature>
<keyword evidence="8" id="KW-0067">ATP-binding</keyword>
<dbReference type="InterPro" id="IPR014001">
    <property type="entry name" value="Helicase_ATP-bd"/>
</dbReference>
<keyword evidence="5" id="KW-0378">Hydrolase</keyword>
<dbReference type="CDD" id="cd18793">
    <property type="entry name" value="SF2_C_SNF"/>
    <property type="match status" value="1"/>
</dbReference>
<reference evidence="14" key="1">
    <citation type="journal article" date="2023" name="BMC Genomics">
        <title>Chromosome-level genome assemblies of Cutaneotrichosporon spp. (Trichosporonales, Basidiomycota) reveal imbalanced evolution between nucleotide sequences and chromosome synteny.</title>
        <authorList>
            <person name="Kobayashi Y."/>
            <person name="Kayamori A."/>
            <person name="Aoki K."/>
            <person name="Shiwa Y."/>
            <person name="Matsutani M."/>
            <person name="Fujita N."/>
            <person name="Sugita T."/>
            <person name="Iwasaki W."/>
            <person name="Tanaka N."/>
            <person name="Takashima M."/>
        </authorList>
    </citation>
    <scope>NUCLEOTIDE SEQUENCE</scope>
    <source>
        <strain evidence="14">HIS019</strain>
    </source>
</reference>
<evidence type="ECO:0000313" key="15">
    <source>
        <dbReference type="Proteomes" id="UP001233271"/>
    </source>
</evidence>
<evidence type="ECO:0000259" key="12">
    <source>
        <dbReference type="PROSITE" id="PS51192"/>
    </source>
</evidence>
<dbReference type="SMART" id="SM00490">
    <property type="entry name" value="HELICc"/>
    <property type="match status" value="1"/>
</dbReference>
<dbReference type="GO" id="GO:0005634">
    <property type="term" value="C:nucleus"/>
    <property type="evidence" value="ECO:0007669"/>
    <property type="project" value="TreeGrafter"/>
</dbReference>
<evidence type="ECO:0000256" key="10">
    <source>
        <dbReference type="SAM" id="MobiDB-lite"/>
    </source>
</evidence>